<dbReference type="Proteomes" id="UP001183629">
    <property type="component" value="Unassembled WGS sequence"/>
</dbReference>
<proteinExistence type="predicted"/>
<evidence type="ECO:0000313" key="3">
    <source>
        <dbReference type="Proteomes" id="UP001183629"/>
    </source>
</evidence>
<dbReference type="InterPro" id="IPR016181">
    <property type="entry name" value="Acyl_CoA_acyltransferase"/>
</dbReference>
<dbReference type="InterPro" id="IPR000182">
    <property type="entry name" value="GNAT_dom"/>
</dbReference>
<dbReference type="EMBL" id="JAVDYC010000001">
    <property type="protein sequence ID" value="MDR7322660.1"/>
    <property type="molecule type" value="Genomic_DNA"/>
</dbReference>
<dbReference type="RefSeq" id="WP_310413385.1">
    <property type="nucleotide sequence ID" value="NZ_JAVDYC010000001.1"/>
</dbReference>
<dbReference type="SUPFAM" id="SSF55729">
    <property type="entry name" value="Acyl-CoA N-acyltransferases (Nat)"/>
    <property type="match status" value="1"/>
</dbReference>
<dbReference type="CDD" id="cd04301">
    <property type="entry name" value="NAT_SF"/>
    <property type="match status" value="1"/>
</dbReference>
<gene>
    <name evidence="2" type="ORF">J2S44_002910</name>
</gene>
<protein>
    <submittedName>
        <fullName evidence="2">GNAT superfamily N-acetyltransferase</fullName>
    </submittedName>
</protein>
<evidence type="ECO:0000313" key="2">
    <source>
        <dbReference type="EMBL" id="MDR7322660.1"/>
    </source>
</evidence>
<feature type="domain" description="N-acetyltransferase" evidence="1">
    <location>
        <begin position="52"/>
        <end position="196"/>
    </location>
</feature>
<dbReference type="PANTHER" id="PTHR42791:SF1">
    <property type="entry name" value="N-ACETYLTRANSFERASE DOMAIN-CONTAINING PROTEIN"/>
    <property type="match status" value="1"/>
</dbReference>
<dbReference type="AlphaFoldDB" id="A0AAE4CS58"/>
<dbReference type="PANTHER" id="PTHR42791">
    <property type="entry name" value="GNAT FAMILY ACETYLTRANSFERASE"/>
    <property type="match status" value="1"/>
</dbReference>
<reference evidence="2 3" key="1">
    <citation type="submission" date="2023-07" db="EMBL/GenBank/DDBJ databases">
        <title>Sequencing the genomes of 1000 actinobacteria strains.</title>
        <authorList>
            <person name="Klenk H.-P."/>
        </authorList>
    </citation>
    <scope>NUCLEOTIDE SEQUENCE [LARGE SCALE GENOMIC DNA]</scope>
    <source>
        <strain evidence="2 3">DSM 44711</strain>
    </source>
</reference>
<keyword evidence="3" id="KW-1185">Reference proteome</keyword>
<organism evidence="2 3">
    <name type="scientific">Catenuloplanes niger</name>
    <dbReference type="NCBI Taxonomy" id="587534"/>
    <lineage>
        <taxon>Bacteria</taxon>
        <taxon>Bacillati</taxon>
        <taxon>Actinomycetota</taxon>
        <taxon>Actinomycetes</taxon>
        <taxon>Micromonosporales</taxon>
        <taxon>Micromonosporaceae</taxon>
        <taxon>Catenuloplanes</taxon>
    </lineage>
</organism>
<name>A0AAE4CS58_9ACTN</name>
<dbReference type="Gene3D" id="3.40.630.30">
    <property type="match status" value="1"/>
</dbReference>
<comment type="caution">
    <text evidence="2">The sequence shown here is derived from an EMBL/GenBank/DDBJ whole genome shotgun (WGS) entry which is preliminary data.</text>
</comment>
<accession>A0AAE4CS58</accession>
<sequence>MNASPTIRRDGTGELLPVTDVLVDALFDGDLAPWLAADPGVRASIYPGYLGMLAEPLLEHGYADMIGSDAVALWTQVTDDLPPEPSDYEARLREVCGPRVQRFADLDSAMVRNHPTDRPHAYLAFLAVTPHAQGQGLGSALLAHANAHLDAIGMPAYLEATGPRNRQLYLQHGYADYSDPFPVGLGGPVLYPMWRDPRA</sequence>
<dbReference type="Pfam" id="PF13508">
    <property type="entry name" value="Acetyltransf_7"/>
    <property type="match status" value="1"/>
</dbReference>
<dbReference type="PROSITE" id="PS51186">
    <property type="entry name" value="GNAT"/>
    <property type="match status" value="1"/>
</dbReference>
<dbReference type="InterPro" id="IPR052523">
    <property type="entry name" value="Trichothecene_AcTrans"/>
</dbReference>
<evidence type="ECO:0000259" key="1">
    <source>
        <dbReference type="PROSITE" id="PS51186"/>
    </source>
</evidence>
<dbReference type="GO" id="GO:0016747">
    <property type="term" value="F:acyltransferase activity, transferring groups other than amino-acyl groups"/>
    <property type="evidence" value="ECO:0007669"/>
    <property type="project" value="InterPro"/>
</dbReference>